<dbReference type="AlphaFoldDB" id="A0A934UQG4"/>
<dbReference type="EMBL" id="JAEDAO010000001">
    <property type="protein sequence ID" value="MBK0391628.1"/>
    <property type="molecule type" value="Genomic_DNA"/>
</dbReference>
<feature type="domain" description="DUF11" evidence="1">
    <location>
        <begin position="227"/>
        <end position="317"/>
    </location>
</feature>
<evidence type="ECO:0000259" key="1">
    <source>
        <dbReference type="Pfam" id="PF01345"/>
    </source>
</evidence>
<dbReference type="PANTHER" id="PTHR34819">
    <property type="entry name" value="LARGE CYSTEINE-RICH PERIPLASMIC PROTEIN OMCB"/>
    <property type="match status" value="1"/>
</dbReference>
<sequence>MLALLASHAWAAGTPAGTQIPNTAVISYTYNGTPATQFASAIPVVVARVLSVRTTWQDSTPAPVNSPDAIRPLTFAVTNTGNGTDTFALWRDNALAGDQFDPLDAPAGAIWLESGAQPGFQATGPNADIPYLPGTNDPVLAADASRIAYLASNIPPGFTTGAMARASLQARSSQVPPGTPPGTQVGVQNGIASIVGANGAFSAAPGIYLVSVVAVGIGKSVVAIADPAGGQRVMTGAVLTYRLQVTATGNGTANNIVVADPLPATLTFVPGSITVDGIARTDGADGDDSSFSAGTVRTVLPSLTAPQTRAIEFKATVN</sequence>
<dbReference type="PANTHER" id="PTHR34819:SF3">
    <property type="entry name" value="CELL SURFACE PROTEIN"/>
    <property type="match status" value="1"/>
</dbReference>
<protein>
    <submittedName>
        <fullName evidence="2">DUF11 domain-containing protein</fullName>
    </submittedName>
</protein>
<keyword evidence="3" id="KW-1185">Reference proteome</keyword>
<evidence type="ECO:0000313" key="3">
    <source>
        <dbReference type="Proteomes" id="UP000617041"/>
    </source>
</evidence>
<evidence type="ECO:0000313" key="2">
    <source>
        <dbReference type="EMBL" id="MBK0391628.1"/>
    </source>
</evidence>
<dbReference type="RefSeq" id="WP_200786433.1">
    <property type="nucleotide sequence ID" value="NZ_JAEDAO010000001.1"/>
</dbReference>
<proteinExistence type="predicted"/>
<organism evidence="2 3">
    <name type="scientific">Ramlibacter algicola</name>
    <dbReference type="NCBI Taxonomy" id="2795217"/>
    <lineage>
        <taxon>Bacteria</taxon>
        <taxon>Pseudomonadati</taxon>
        <taxon>Pseudomonadota</taxon>
        <taxon>Betaproteobacteria</taxon>
        <taxon>Burkholderiales</taxon>
        <taxon>Comamonadaceae</taxon>
        <taxon>Ramlibacter</taxon>
    </lineage>
</organism>
<accession>A0A934UQG4</accession>
<dbReference type="Pfam" id="PF01345">
    <property type="entry name" value="DUF11"/>
    <property type="match status" value="1"/>
</dbReference>
<dbReference type="NCBIfam" id="TIGR01451">
    <property type="entry name" value="B_ant_repeat"/>
    <property type="match status" value="1"/>
</dbReference>
<dbReference type="Gene3D" id="2.60.40.740">
    <property type="match status" value="1"/>
</dbReference>
<dbReference type="InterPro" id="IPR051172">
    <property type="entry name" value="Chlamydia_OmcB"/>
</dbReference>
<dbReference type="Proteomes" id="UP000617041">
    <property type="component" value="Unassembled WGS sequence"/>
</dbReference>
<name>A0A934UQG4_9BURK</name>
<dbReference type="InterPro" id="IPR001434">
    <property type="entry name" value="OmcB-like_DUF11"/>
</dbReference>
<reference evidence="2" key="1">
    <citation type="submission" date="2020-12" db="EMBL/GenBank/DDBJ databases">
        <title>Ramlibacter sp. nov., isolated from a freshwater alga, Cryptomonas.</title>
        <authorList>
            <person name="Kim H.M."/>
            <person name="Jeon C.O."/>
        </authorList>
    </citation>
    <scope>NUCLEOTIDE SEQUENCE</scope>
    <source>
        <strain evidence="2">CrO1</strain>
    </source>
</reference>
<gene>
    <name evidence="2" type="ORF">I8E28_03415</name>
</gene>
<dbReference type="InterPro" id="IPR047589">
    <property type="entry name" value="DUF11_rpt"/>
</dbReference>
<comment type="caution">
    <text evidence="2">The sequence shown here is derived from an EMBL/GenBank/DDBJ whole genome shotgun (WGS) entry which is preliminary data.</text>
</comment>